<sequence>MSPSKDANLTQSEVKRDMDDGEGAQLMKLSIGTPPHDIYAVADTGSTLLWTQCEPCPGCYTSRRILNSTRKRPQHLGSFHVMHQNVTLRMILGLTLAQTHQKVCNYNYSYLDETVTAGVVARETVTLTSTSGKPKP</sequence>
<gene>
    <name evidence="6" type="ORF">ALMOND_2B032929</name>
</gene>
<dbReference type="InterPro" id="IPR032861">
    <property type="entry name" value="TAXi_N"/>
</dbReference>
<name>A0A5E4EAW0_PRUDU</name>
<protein>
    <submittedName>
        <fullName evidence="6">PREDICTED: aspartic</fullName>
    </submittedName>
</protein>
<evidence type="ECO:0000256" key="1">
    <source>
        <dbReference type="ARBA" id="ARBA00007447"/>
    </source>
</evidence>
<dbReference type="Pfam" id="PF14543">
    <property type="entry name" value="TAXi_N"/>
    <property type="match status" value="1"/>
</dbReference>
<dbReference type="PANTHER" id="PTHR47967">
    <property type="entry name" value="OS07G0603500 PROTEIN-RELATED"/>
    <property type="match status" value="1"/>
</dbReference>
<dbReference type="GO" id="GO:0006508">
    <property type="term" value="P:proteolysis"/>
    <property type="evidence" value="ECO:0007669"/>
    <property type="project" value="UniProtKB-KW"/>
</dbReference>
<dbReference type="OMA" id="NITCYAR"/>
<evidence type="ECO:0000256" key="4">
    <source>
        <dbReference type="SAM" id="MobiDB-lite"/>
    </source>
</evidence>
<reference evidence="7" key="1">
    <citation type="journal article" date="2020" name="Plant J.">
        <title>Transposons played a major role in the diversification between the closely related almond and peach genomes: results from the almond genome sequence.</title>
        <authorList>
            <person name="Alioto T."/>
            <person name="Alexiou K.G."/>
            <person name="Bardil A."/>
            <person name="Barteri F."/>
            <person name="Castanera R."/>
            <person name="Cruz F."/>
            <person name="Dhingra A."/>
            <person name="Duval H."/>
            <person name="Fernandez I Marti A."/>
            <person name="Frias L."/>
            <person name="Galan B."/>
            <person name="Garcia J.L."/>
            <person name="Howad W."/>
            <person name="Gomez-Garrido J."/>
            <person name="Gut M."/>
            <person name="Julca I."/>
            <person name="Morata J."/>
            <person name="Puigdomenech P."/>
            <person name="Ribeca P."/>
            <person name="Rubio Cabetas M.J."/>
            <person name="Vlasova A."/>
            <person name="Wirthensohn M."/>
            <person name="Garcia-Mas J."/>
            <person name="Gabaldon T."/>
            <person name="Casacuberta J.M."/>
            <person name="Arus P."/>
        </authorList>
    </citation>
    <scope>NUCLEOTIDE SEQUENCE [LARGE SCALE GENOMIC DNA]</scope>
    <source>
        <strain evidence="7">cv. Texas</strain>
    </source>
</reference>
<accession>A0A5E4EAW0</accession>
<feature type="compositionally biased region" description="Polar residues" evidence="4">
    <location>
        <begin position="1"/>
        <end position="12"/>
    </location>
</feature>
<dbReference type="PANTHER" id="PTHR47967:SF39">
    <property type="entry name" value="ASPARTYL PROTEASE FAMILY PROTEIN, PUTATIVE-RELATED"/>
    <property type="match status" value="1"/>
</dbReference>
<evidence type="ECO:0000259" key="5">
    <source>
        <dbReference type="PROSITE" id="PS51767"/>
    </source>
</evidence>
<dbReference type="Gramene" id="VVA12914">
    <property type="protein sequence ID" value="VVA12914"/>
    <property type="gene ID" value="Prudul26B032929"/>
</dbReference>
<dbReference type="GO" id="GO:0005576">
    <property type="term" value="C:extracellular region"/>
    <property type="evidence" value="ECO:0007669"/>
    <property type="project" value="TreeGrafter"/>
</dbReference>
<dbReference type="Gene3D" id="2.40.70.10">
    <property type="entry name" value="Acid Proteases"/>
    <property type="match status" value="1"/>
</dbReference>
<dbReference type="SUPFAM" id="SSF50630">
    <property type="entry name" value="Acid proteases"/>
    <property type="match status" value="1"/>
</dbReference>
<feature type="domain" description="Peptidase A1" evidence="5">
    <location>
        <begin position="25"/>
        <end position="136"/>
    </location>
</feature>
<proteinExistence type="inferred from homology"/>
<keyword evidence="3" id="KW-0378">Hydrolase</keyword>
<feature type="region of interest" description="Disordered" evidence="4">
    <location>
        <begin position="1"/>
        <end position="21"/>
    </location>
</feature>
<dbReference type="AlphaFoldDB" id="A0A5E4EAW0"/>
<organism evidence="6 7">
    <name type="scientific">Prunus dulcis</name>
    <name type="common">Almond</name>
    <name type="synonym">Amygdalus dulcis</name>
    <dbReference type="NCBI Taxonomy" id="3755"/>
    <lineage>
        <taxon>Eukaryota</taxon>
        <taxon>Viridiplantae</taxon>
        <taxon>Streptophyta</taxon>
        <taxon>Embryophyta</taxon>
        <taxon>Tracheophyta</taxon>
        <taxon>Spermatophyta</taxon>
        <taxon>Magnoliopsida</taxon>
        <taxon>eudicotyledons</taxon>
        <taxon>Gunneridae</taxon>
        <taxon>Pentapetalae</taxon>
        <taxon>rosids</taxon>
        <taxon>fabids</taxon>
        <taxon>Rosales</taxon>
        <taxon>Rosaceae</taxon>
        <taxon>Amygdaloideae</taxon>
        <taxon>Amygdaleae</taxon>
        <taxon>Prunus</taxon>
    </lineage>
</organism>
<dbReference type="GO" id="GO:0008233">
    <property type="term" value="F:peptidase activity"/>
    <property type="evidence" value="ECO:0007669"/>
    <property type="project" value="UniProtKB-KW"/>
</dbReference>
<dbReference type="InterPro" id="IPR021109">
    <property type="entry name" value="Peptidase_aspartic_dom_sf"/>
</dbReference>
<evidence type="ECO:0000256" key="3">
    <source>
        <dbReference type="ARBA" id="ARBA00022801"/>
    </source>
</evidence>
<comment type="similarity">
    <text evidence="1">Belongs to the peptidase A1 family.</text>
</comment>
<dbReference type="PROSITE" id="PS51767">
    <property type="entry name" value="PEPTIDASE_A1"/>
    <property type="match status" value="1"/>
</dbReference>
<dbReference type="InterPro" id="IPR033121">
    <property type="entry name" value="PEPTIDASE_A1"/>
</dbReference>
<evidence type="ECO:0000313" key="7">
    <source>
        <dbReference type="Proteomes" id="UP000327085"/>
    </source>
</evidence>
<evidence type="ECO:0000256" key="2">
    <source>
        <dbReference type="ARBA" id="ARBA00022670"/>
    </source>
</evidence>
<dbReference type="InterPro" id="IPR051708">
    <property type="entry name" value="Plant_Aspart_Prot_A1"/>
</dbReference>
<dbReference type="Proteomes" id="UP000327085">
    <property type="component" value="Chromosome 6"/>
</dbReference>
<dbReference type="InParanoid" id="A0A5E4EAW0"/>
<keyword evidence="2" id="KW-0645">Protease</keyword>
<evidence type="ECO:0000313" key="6">
    <source>
        <dbReference type="EMBL" id="VVA12914.1"/>
    </source>
</evidence>
<dbReference type="EMBL" id="CABIKO010000006">
    <property type="protein sequence ID" value="VVA12914.1"/>
    <property type="molecule type" value="Genomic_DNA"/>
</dbReference>